<dbReference type="InterPro" id="IPR005656">
    <property type="entry name" value="MmgE_PrpD"/>
</dbReference>
<reference evidence="5" key="1">
    <citation type="submission" date="2011-12" db="EMBL/GenBank/DDBJ databases">
        <title>Complete genome sequence of Streptomyces cattleya strain DSM 46488.</title>
        <authorList>
            <person name="Ou H.-Y."/>
            <person name="Li P."/>
            <person name="Zhao C."/>
            <person name="O'Hagan D."/>
            <person name="Deng Z."/>
        </authorList>
    </citation>
    <scope>NUCLEOTIDE SEQUENCE [LARGE SCALE GENOMIC DNA]</scope>
    <source>
        <strain evidence="5">ATCC 35852 / DSM 46488 / JCM 4925 / NBRC 14057 / NRRL 8057</strain>
        <plasmid evidence="5">Plasmid pSCATT</plasmid>
    </source>
</reference>
<feature type="domain" description="MmgE/PrpD C-terminal" evidence="3">
    <location>
        <begin position="275"/>
        <end position="444"/>
    </location>
</feature>
<dbReference type="PANTHER" id="PTHR16943">
    <property type="entry name" value="2-METHYLCITRATE DEHYDRATASE-RELATED"/>
    <property type="match status" value="1"/>
</dbReference>
<dbReference type="RefSeq" id="WP_014151785.1">
    <property type="nucleotide sequence ID" value="NC_016113.1"/>
</dbReference>
<organism evidence="4 5">
    <name type="scientific">Streptantibioticus cattleyicolor (strain ATCC 35852 / DSM 46488 / JCM 4925 / NBRC 14057 / NRRL 8057)</name>
    <name type="common">Streptomyces cattleya</name>
    <dbReference type="NCBI Taxonomy" id="1003195"/>
    <lineage>
        <taxon>Bacteria</taxon>
        <taxon>Bacillati</taxon>
        <taxon>Actinomycetota</taxon>
        <taxon>Actinomycetes</taxon>
        <taxon>Kitasatosporales</taxon>
        <taxon>Streptomycetaceae</taxon>
        <taxon>Streptantibioticus</taxon>
    </lineage>
</organism>
<dbReference type="Pfam" id="PF19305">
    <property type="entry name" value="MmgE_PrpD_C"/>
    <property type="match status" value="1"/>
</dbReference>
<comment type="similarity">
    <text evidence="1">Belongs to the PrpD family.</text>
</comment>
<dbReference type="EMBL" id="CP003229">
    <property type="protein sequence ID" value="AEW98580.1"/>
    <property type="molecule type" value="Genomic_DNA"/>
</dbReference>
<evidence type="ECO:0000256" key="1">
    <source>
        <dbReference type="ARBA" id="ARBA00006174"/>
    </source>
</evidence>
<dbReference type="OrthoDB" id="9797528at2"/>
<dbReference type="InterPro" id="IPR042183">
    <property type="entry name" value="MmgE/PrpD_sf_1"/>
</dbReference>
<dbReference type="SUPFAM" id="SSF103378">
    <property type="entry name" value="2-methylcitrate dehydratase PrpD"/>
    <property type="match status" value="1"/>
</dbReference>
<dbReference type="InterPro" id="IPR042188">
    <property type="entry name" value="MmgE/PrpD_sf_2"/>
</dbReference>
<dbReference type="Proteomes" id="UP000007842">
    <property type="component" value="Plasmid pSCATT"/>
</dbReference>
<dbReference type="PANTHER" id="PTHR16943:SF8">
    <property type="entry name" value="2-METHYLCITRATE DEHYDRATASE"/>
    <property type="match status" value="1"/>
</dbReference>
<keyword evidence="5" id="KW-1185">Reference proteome</keyword>
<evidence type="ECO:0000313" key="5">
    <source>
        <dbReference type="Proteomes" id="UP000007842"/>
    </source>
</evidence>
<accession>G8XFU1</accession>
<evidence type="ECO:0000259" key="3">
    <source>
        <dbReference type="Pfam" id="PF19305"/>
    </source>
</evidence>
<dbReference type="Gene3D" id="1.10.4100.10">
    <property type="entry name" value="2-methylcitrate dehydratase PrpD"/>
    <property type="match status" value="1"/>
</dbReference>
<dbReference type="PATRIC" id="fig|1003195.11.peg.1296"/>
<dbReference type="GO" id="GO:0016829">
    <property type="term" value="F:lyase activity"/>
    <property type="evidence" value="ECO:0007669"/>
    <property type="project" value="InterPro"/>
</dbReference>
<feature type="domain" description="MmgE/PrpD N-terminal" evidence="2">
    <location>
        <begin position="7"/>
        <end position="250"/>
    </location>
</feature>
<sequence>MTASAVRFARFAADTAHRGLGREERTRAATWMLDTVGVMLAGRTCPTGRQVAEVVAGRAGKGAATAIGVAEPLPAADAALVNGTLAHSLDFDDTHLPSVLHPSASVVPAALAVAQETAASPARLLDALTLGNELNVRLGMAGYDTVLGNSQYFERGQHATAICGALGAALAAGVLYGLDADGLAHAVGIAASMGSGLLEANRTGGTVKRVHCGWAAHSGITAAQFALGGLTAPPTVLDGRFGFLRAWLDEPADPEAVTRDLGDHWESARIQIKPYPCNHFLHAAVDAALQLRRRGLRVDDIEAVEAAFPTAVLRTVAEPAEVKKAPADGYAAKFSAPYVIATALLGGAGLGVGLADFTDEAVTDPARLALAARVRCAADPVCDTLFPRSLPAGLLVRIRGGQEGMLAHVPVSRGGEGNELGPDDLLAKFHDNAALVMPEERGRELGALLAALPEVTGEGERETARLAALLTV</sequence>
<dbReference type="Gene3D" id="3.30.1330.120">
    <property type="entry name" value="2-methylcitrate dehydratase PrpD"/>
    <property type="match status" value="1"/>
</dbReference>
<proteinExistence type="inferred from homology"/>
<name>F8JJY8_STREN</name>
<keyword evidence="4" id="KW-0614">Plasmid</keyword>
<dbReference type="Pfam" id="PF03972">
    <property type="entry name" value="MmgE_PrpD_N"/>
    <property type="match status" value="1"/>
</dbReference>
<protein>
    <submittedName>
        <fullName evidence="4">MmgE/PrpD</fullName>
    </submittedName>
</protein>
<geneLocation type="plasmid" evidence="4 5">
    <name>pSCATT</name>
</geneLocation>
<gene>
    <name evidence="4" type="ordered locus">SCATT_p03870</name>
</gene>
<evidence type="ECO:0000313" key="4">
    <source>
        <dbReference type="EMBL" id="AEW98580.1"/>
    </source>
</evidence>
<dbReference type="InterPro" id="IPR036148">
    <property type="entry name" value="MmgE/PrpD_sf"/>
</dbReference>
<dbReference type="InterPro" id="IPR045337">
    <property type="entry name" value="MmgE_PrpD_C"/>
</dbReference>
<dbReference type="InterPro" id="IPR045336">
    <property type="entry name" value="MmgE_PrpD_N"/>
</dbReference>
<accession>F8JJY8</accession>
<evidence type="ECO:0000259" key="2">
    <source>
        <dbReference type="Pfam" id="PF03972"/>
    </source>
</evidence>
<dbReference type="KEGG" id="scy:SCATT_p03870"/>
<dbReference type="AlphaFoldDB" id="F8JJY8"/>
<dbReference type="KEGG" id="sct:SCAT_p1338"/>
<dbReference type="HOGENOM" id="CLU_026574_1_1_11"/>